<keyword evidence="8" id="KW-1278">Translocase</keyword>
<dbReference type="GO" id="GO:0015833">
    <property type="term" value="P:peptide transport"/>
    <property type="evidence" value="ECO:0007669"/>
    <property type="project" value="InterPro"/>
</dbReference>
<dbReference type="PROSITE" id="PS50893">
    <property type="entry name" value="ABC_TRANSPORTER_2"/>
    <property type="match status" value="2"/>
</dbReference>
<evidence type="ECO:0000256" key="9">
    <source>
        <dbReference type="ARBA" id="ARBA00023136"/>
    </source>
</evidence>
<dbReference type="NCBIfam" id="NF007739">
    <property type="entry name" value="PRK10419.1"/>
    <property type="match status" value="2"/>
</dbReference>
<feature type="compositionally biased region" description="Gly residues" evidence="10">
    <location>
        <begin position="593"/>
        <end position="607"/>
    </location>
</feature>
<evidence type="ECO:0000256" key="1">
    <source>
        <dbReference type="ARBA" id="ARBA00004202"/>
    </source>
</evidence>
<evidence type="ECO:0000256" key="8">
    <source>
        <dbReference type="ARBA" id="ARBA00022967"/>
    </source>
</evidence>
<accession>A0A2A9EVD5</accession>
<keyword evidence="3" id="KW-0813">Transport</keyword>
<evidence type="ECO:0000256" key="7">
    <source>
        <dbReference type="ARBA" id="ARBA00022840"/>
    </source>
</evidence>
<comment type="subcellular location">
    <subcellularLocation>
        <location evidence="1">Cell membrane</location>
        <topology evidence="1">Peripheral membrane protein</topology>
    </subcellularLocation>
</comment>
<evidence type="ECO:0000256" key="6">
    <source>
        <dbReference type="ARBA" id="ARBA00022741"/>
    </source>
</evidence>
<dbReference type="PANTHER" id="PTHR43297">
    <property type="entry name" value="OLIGOPEPTIDE TRANSPORT ATP-BINDING PROTEIN APPD"/>
    <property type="match status" value="1"/>
</dbReference>
<dbReference type="InterPro" id="IPR003593">
    <property type="entry name" value="AAA+_ATPase"/>
</dbReference>
<sequence>MTTLDLTSAEPATPGDAVLEFTDLRVTFGTEFGDVHAVKGISLEVHPGEVVALVGESGSGKSVTSTTALGLLPGNARVSGSVRVGDKIVTELDPAALRRLRGNDVAMVFQEPMTALNPVLTIGDQLTEALQLHNIAYGKQATARAAELLRMVGIPEPERRLKQYPHELSGGQRQRVVIAMAISCDPKVIIADEPTTALDVTVQADILDLLRSLKDKLDTGILLITHNMGVVADMADRVAVMYKGDLVESGTAEQVLTDPQHEYTKRLLAAVPHLGEGGAQDETAAVVEPAPEAETPAATVPALSLDNLVIEYHRMGKPAFRAVDDVSFSVQPGEIVGLVGESGSGKSTIGKCALGLIPAVSGAVRILDQDYAKLSKKDLKALRRRIGVVFQDPAASINPRFPVGEAIAEPLVVHDVGDAKSRQQRVMELLDAVELPRSFYNRYPHELSGGQRQRVSIARALTLEPELLVADEPTSALDVSVQAAVLDMFTSLQQEFGFACLFVSHDLAVIDMLAHRVVVLQNGKIVEQGSRDEVLRHPREDYTRRLLAAAPVPNPAEQRQRREDRHRLLAELGEEIVELHVGEDPAPRKTPGSEGGSALGTGASHGG</sequence>
<dbReference type="FunFam" id="3.40.50.300:FF:000016">
    <property type="entry name" value="Oligopeptide ABC transporter ATP-binding component"/>
    <property type="match status" value="1"/>
</dbReference>
<dbReference type="GO" id="GO:0005886">
    <property type="term" value="C:plasma membrane"/>
    <property type="evidence" value="ECO:0007669"/>
    <property type="project" value="UniProtKB-SubCell"/>
</dbReference>
<dbReference type="Pfam" id="PF00005">
    <property type="entry name" value="ABC_tran"/>
    <property type="match status" value="2"/>
</dbReference>
<dbReference type="PANTHER" id="PTHR43297:SF14">
    <property type="entry name" value="ATPASE AAA-TYPE CORE DOMAIN-CONTAINING PROTEIN"/>
    <property type="match status" value="1"/>
</dbReference>
<keyword evidence="6" id="KW-0547">Nucleotide-binding</keyword>
<dbReference type="PROSITE" id="PS00211">
    <property type="entry name" value="ABC_TRANSPORTER_1"/>
    <property type="match status" value="2"/>
</dbReference>
<dbReference type="GO" id="GO:0016887">
    <property type="term" value="F:ATP hydrolysis activity"/>
    <property type="evidence" value="ECO:0007669"/>
    <property type="project" value="InterPro"/>
</dbReference>
<keyword evidence="4" id="KW-1003">Cell membrane</keyword>
<dbReference type="InterPro" id="IPR050388">
    <property type="entry name" value="ABC_Ni/Peptide_Import"/>
</dbReference>
<keyword evidence="9" id="KW-0472">Membrane</keyword>
<dbReference type="Gene3D" id="3.40.50.300">
    <property type="entry name" value="P-loop containing nucleotide triphosphate hydrolases"/>
    <property type="match status" value="2"/>
</dbReference>
<name>A0A2A9EVD5_9MICO</name>
<keyword evidence="13" id="KW-1185">Reference proteome</keyword>
<dbReference type="GO" id="GO:0005524">
    <property type="term" value="F:ATP binding"/>
    <property type="evidence" value="ECO:0007669"/>
    <property type="project" value="UniProtKB-KW"/>
</dbReference>
<gene>
    <name evidence="12" type="ORF">ATJ88_1133</name>
</gene>
<evidence type="ECO:0000313" key="12">
    <source>
        <dbReference type="EMBL" id="PFG42471.1"/>
    </source>
</evidence>
<feature type="region of interest" description="Disordered" evidence="10">
    <location>
        <begin position="579"/>
        <end position="607"/>
    </location>
</feature>
<dbReference type="InterPro" id="IPR003439">
    <property type="entry name" value="ABC_transporter-like_ATP-bd"/>
</dbReference>
<evidence type="ECO:0000313" key="13">
    <source>
        <dbReference type="Proteomes" id="UP000224130"/>
    </source>
</evidence>
<dbReference type="NCBIfam" id="NF008453">
    <property type="entry name" value="PRK11308.1"/>
    <property type="match status" value="2"/>
</dbReference>
<dbReference type="SUPFAM" id="SSF52540">
    <property type="entry name" value="P-loop containing nucleoside triphosphate hydrolases"/>
    <property type="match status" value="2"/>
</dbReference>
<evidence type="ECO:0000256" key="4">
    <source>
        <dbReference type="ARBA" id="ARBA00022475"/>
    </source>
</evidence>
<evidence type="ECO:0000256" key="5">
    <source>
        <dbReference type="ARBA" id="ARBA00022519"/>
    </source>
</evidence>
<organism evidence="12 13">
    <name type="scientific">Isoptericola jiangsuensis</name>
    <dbReference type="NCBI Taxonomy" id="548579"/>
    <lineage>
        <taxon>Bacteria</taxon>
        <taxon>Bacillati</taxon>
        <taxon>Actinomycetota</taxon>
        <taxon>Actinomycetes</taxon>
        <taxon>Micrococcales</taxon>
        <taxon>Promicromonosporaceae</taxon>
        <taxon>Isoptericola</taxon>
    </lineage>
</organism>
<reference evidence="12 13" key="1">
    <citation type="submission" date="2017-10" db="EMBL/GenBank/DDBJ databases">
        <title>Sequencing the genomes of 1000 actinobacteria strains.</title>
        <authorList>
            <person name="Klenk H.-P."/>
        </authorList>
    </citation>
    <scope>NUCLEOTIDE SEQUENCE [LARGE SCALE GENOMIC DNA]</scope>
    <source>
        <strain evidence="12 13">DSM 21863</strain>
    </source>
</reference>
<dbReference type="Pfam" id="PF08352">
    <property type="entry name" value="oligo_HPY"/>
    <property type="match status" value="2"/>
</dbReference>
<dbReference type="SMART" id="SM00382">
    <property type="entry name" value="AAA"/>
    <property type="match status" value="2"/>
</dbReference>
<keyword evidence="7 12" id="KW-0067">ATP-binding</keyword>
<evidence type="ECO:0000256" key="10">
    <source>
        <dbReference type="SAM" id="MobiDB-lite"/>
    </source>
</evidence>
<evidence type="ECO:0000259" key="11">
    <source>
        <dbReference type="PROSITE" id="PS50893"/>
    </source>
</evidence>
<feature type="domain" description="ABC transporter" evidence="11">
    <location>
        <begin position="19"/>
        <end position="268"/>
    </location>
</feature>
<keyword evidence="5" id="KW-0997">Cell inner membrane</keyword>
<comment type="caution">
    <text evidence="12">The sequence shown here is derived from an EMBL/GenBank/DDBJ whole genome shotgun (WGS) entry which is preliminary data.</text>
</comment>
<proteinExistence type="inferred from homology"/>
<dbReference type="EMBL" id="PDJJ01000001">
    <property type="protein sequence ID" value="PFG42471.1"/>
    <property type="molecule type" value="Genomic_DNA"/>
</dbReference>
<dbReference type="Proteomes" id="UP000224130">
    <property type="component" value="Unassembled WGS sequence"/>
</dbReference>
<dbReference type="RefSeq" id="WP_098462977.1">
    <property type="nucleotide sequence ID" value="NZ_PDJJ01000001.1"/>
</dbReference>
<dbReference type="AlphaFoldDB" id="A0A2A9EVD5"/>
<dbReference type="CDD" id="cd03257">
    <property type="entry name" value="ABC_NikE_OppD_transporters"/>
    <property type="match status" value="2"/>
</dbReference>
<dbReference type="OrthoDB" id="4008250at2"/>
<dbReference type="InterPro" id="IPR027417">
    <property type="entry name" value="P-loop_NTPase"/>
</dbReference>
<dbReference type="InterPro" id="IPR017871">
    <property type="entry name" value="ABC_transporter-like_CS"/>
</dbReference>
<feature type="domain" description="ABC transporter" evidence="11">
    <location>
        <begin position="303"/>
        <end position="547"/>
    </location>
</feature>
<comment type="similarity">
    <text evidence="2">Belongs to the ABC transporter superfamily.</text>
</comment>
<protein>
    <submittedName>
        <fullName evidence="12">Peptide/nickel transport system ATP-binding protein</fullName>
    </submittedName>
</protein>
<dbReference type="InterPro" id="IPR013563">
    <property type="entry name" value="Oligopep_ABC_C"/>
</dbReference>
<evidence type="ECO:0000256" key="3">
    <source>
        <dbReference type="ARBA" id="ARBA00022448"/>
    </source>
</evidence>
<evidence type="ECO:0000256" key="2">
    <source>
        <dbReference type="ARBA" id="ARBA00005417"/>
    </source>
</evidence>